<evidence type="ECO:0000256" key="1">
    <source>
        <dbReference type="SAM" id="SignalP"/>
    </source>
</evidence>
<keyword evidence="3" id="KW-1185">Reference proteome</keyword>
<dbReference type="InterPro" id="IPR032638">
    <property type="entry name" value="Porin_5"/>
</dbReference>
<dbReference type="RefSeq" id="WP_379035282.1">
    <property type="nucleotide sequence ID" value="NZ_JBHTLN010000007.1"/>
</dbReference>
<sequence>MQTLNTPLKRTTVAVWLFTQLLATGSAHADERESLEQLRATTTNLIELLVQEGVLSKQKADTLLQKAAADAKASQEAHQASQQAGLSDDVKNEVNKAMDEKTVRVQYIPQHVKQAMREEIEHNVMEKLNYKAGERLGVPEWIDRISFHGDIRLRGQADRFADENEDFVELNDDLTRSMNLNNSSEERRRARVRARLAADVHINDWLSGGLQFVTGLLNTPVTPNQTEGMSQGKYQFALDRAFLQAKPAEWATVTGGRFANPFMYTDMLWDPDLAFDGVTATFTPKINDRLTSFTTVGAFPLEEVESSSLNKAKDKWLYSVQTGLKWTAPNKSSVKMALAYHDFKNVEGQLNTVGLNDFDGTAPAWRQRGNNTFDINTNNSGTPGQGTIIGLASKFELINFMAQVDLMNFDPVHVTFTGDYVKNIGFNQNEVLQRTGNLYKKENEGYNFRVDVGNSSFLGPYVQNVNAHEWQVSLGYKYLEADAVMDGFTDSNFRLGGTDAKGWYVYSNYAIDKNAWISGRYMSADTISGKPFSVDVLLIDLNARF</sequence>
<comment type="caution">
    <text evidence="2">The sequence shown here is derived from an EMBL/GenBank/DDBJ whole genome shotgun (WGS) entry which is preliminary data.</text>
</comment>
<name>A0ABW3PMN6_9PROT</name>
<gene>
    <name evidence="2" type="ORF">ACFQ2T_13430</name>
</gene>
<reference evidence="3" key="1">
    <citation type="journal article" date="2019" name="Int. J. Syst. Evol. Microbiol.">
        <title>The Global Catalogue of Microorganisms (GCM) 10K type strain sequencing project: providing services to taxonomists for standard genome sequencing and annotation.</title>
        <authorList>
            <consortium name="The Broad Institute Genomics Platform"/>
            <consortium name="The Broad Institute Genome Sequencing Center for Infectious Disease"/>
            <person name="Wu L."/>
            <person name="Ma J."/>
        </authorList>
    </citation>
    <scope>NUCLEOTIDE SEQUENCE [LARGE SCALE GENOMIC DNA]</scope>
    <source>
        <strain evidence="3">CCUG 58411</strain>
    </source>
</reference>
<proteinExistence type="predicted"/>
<feature type="signal peptide" evidence="1">
    <location>
        <begin position="1"/>
        <end position="29"/>
    </location>
</feature>
<evidence type="ECO:0000313" key="3">
    <source>
        <dbReference type="Proteomes" id="UP001597206"/>
    </source>
</evidence>
<dbReference type="Proteomes" id="UP001597206">
    <property type="component" value="Unassembled WGS sequence"/>
</dbReference>
<dbReference type="Pfam" id="PF16930">
    <property type="entry name" value="Porin_5"/>
    <property type="match status" value="1"/>
</dbReference>
<dbReference type="EMBL" id="JBHTLN010000007">
    <property type="protein sequence ID" value="MFD1123510.1"/>
    <property type="molecule type" value="Genomic_DNA"/>
</dbReference>
<protein>
    <submittedName>
        <fullName evidence="2">Porin</fullName>
    </submittedName>
</protein>
<feature type="chain" id="PRO_5046793568" evidence="1">
    <location>
        <begin position="30"/>
        <end position="545"/>
    </location>
</feature>
<accession>A0ABW3PMN6</accession>
<evidence type="ECO:0000313" key="2">
    <source>
        <dbReference type="EMBL" id="MFD1123510.1"/>
    </source>
</evidence>
<keyword evidence="1" id="KW-0732">Signal</keyword>
<organism evidence="2 3">
    <name type="scientific">Methylophilus flavus</name>
    <dbReference type="NCBI Taxonomy" id="640084"/>
    <lineage>
        <taxon>Bacteria</taxon>
        <taxon>Pseudomonadati</taxon>
        <taxon>Pseudomonadota</taxon>
        <taxon>Betaproteobacteria</taxon>
        <taxon>Nitrosomonadales</taxon>
        <taxon>Methylophilaceae</taxon>
        <taxon>Methylophilus</taxon>
    </lineage>
</organism>
<dbReference type="SUPFAM" id="SSF56935">
    <property type="entry name" value="Porins"/>
    <property type="match status" value="1"/>
</dbReference>